<dbReference type="PIRSF" id="PIRSF005355">
    <property type="entry name" value="UBIAD1"/>
    <property type="match status" value="1"/>
</dbReference>
<evidence type="ECO:0000256" key="5">
    <source>
        <dbReference type="ARBA" id="ARBA00022679"/>
    </source>
</evidence>
<feature type="transmembrane region" description="Helical" evidence="9">
    <location>
        <begin position="250"/>
        <end position="269"/>
    </location>
</feature>
<feature type="transmembrane region" description="Helical" evidence="9">
    <location>
        <begin position="222"/>
        <end position="244"/>
    </location>
</feature>
<feature type="transmembrane region" description="Helical" evidence="9">
    <location>
        <begin position="281"/>
        <end position="305"/>
    </location>
</feature>
<dbReference type="AlphaFoldDB" id="A0A7V7FWV0"/>
<dbReference type="InterPro" id="IPR044878">
    <property type="entry name" value="UbiA_sf"/>
</dbReference>
<dbReference type="PANTHER" id="PTHR13929:SF0">
    <property type="entry name" value="UBIA PRENYLTRANSFERASE DOMAIN-CONTAINING PROTEIN 1"/>
    <property type="match status" value="1"/>
</dbReference>
<evidence type="ECO:0000256" key="2">
    <source>
        <dbReference type="ARBA" id="ARBA00004863"/>
    </source>
</evidence>
<dbReference type="UniPathway" id="UPA00079"/>
<feature type="transmembrane region" description="Helical" evidence="9">
    <location>
        <begin position="103"/>
        <end position="121"/>
    </location>
</feature>
<comment type="subcellular location">
    <subcellularLocation>
        <location evidence="1">Membrane</location>
        <topology evidence="1">Multi-pass membrane protein</topology>
    </subcellularLocation>
</comment>
<evidence type="ECO:0000256" key="6">
    <source>
        <dbReference type="ARBA" id="ARBA00022692"/>
    </source>
</evidence>
<feature type="transmembrane region" description="Helical" evidence="9">
    <location>
        <begin position="151"/>
        <end position="172"/>
    </location>
</feature>
<sequence>MASHAAAAALPAWLRSSRPRFLILAPLCAGLAINAAWADGHAVARLDVMLVLIGALLAHAAVNLFNEHHDFHTGLDDMTERTPFSGGSGALPERPEAAGTVRAAALACVAGVVGIGIWFVWRVGPVMLVYGMLGLALVIAYTGWLTRRPWLCLLAPGAGFGLLMVLGAYQALTGTLSATAMAASLPPTLMVSALLLINQLPDIEPDRRVGRDHLAIRLGARGAARLAATLLAVAFGLVPLAWLAGALPNTAWLIGLALPALVWLVRGLWRLPAEVAQGELAPLLPLMGLNVLILLASLALLNVGLRLAA</sequence>
<dbReference type="InterPro" id="IPR000537">
    <property type="entry name" value="UbiA_prenyltransferase"/>
</dbReference>
<organism evidence="10 11">
    <name type="scientific">Billgrantia pellis</name>
    <dbReference type="NCBI Taxonomy" id="2606936"/>
    <lineage>
        <taxon>Bacteria</taxon>
        <taxon>Pseudomonadati</taxon>
        <taxon>Pseudomonadota</taxon>
        <taxon>Gammaproteobacteria</taxon>
        <taxon>Oceanospirillales</taxon>
        <taxon>Halomonadaceae</taxon>
        <taxon>Billgrantia</taxon>
    </lineage>
</organism>
<comment type="pathway">
    <text evidence="2">Quinol/quinone metabolism; menaquinone biosynthesis.</text>
</comment>
<keyword evidence="6 9" id="KW-0812">Transmembrane</keyword>
<keyword evidence="11" id="KW-1185">Reference proteome</keyword>
<dbReference type="Pfam" id="PF01040">
    <property type="entry name" value="UbiA"/>
    <property type="match status" value="1"/>
</dbReference>
<gene>
    <name evidence="10" type="ORF">F0A17_19100</name>
</gene>
<dbReference type="GO" id="GO:0004659">
    <property type="term" value="F:prenyltransferase activity"/>
    <property type="evidence" value="ECO:0007669"/>
    <property type="project" value="InterPro"/>
</dbReference>
<dbReference type="PANTHER" id="PTHR13929">
    <property type="entry name" value="1,4-DIHYDROXY-2-NAPHTHOATE OCTAPRENYLTRANSFERASE"/>
    <property type="match status" value="1"/>
</dbReference>
<keyword evidence="8 9" id="KW-0472">Membrane</keyword>
<keyword evidence="7 9" id="KW-1133">Transmembrane helix</keyword>
<protein>
    <submittedName>
        <fullName evidence="10">Prenyltransferase</fullName>
    </submittedName>
</protein>
<feature type="transmembrane region" description="Helical" evidence="9">
    <location>
        <begin position="48"/>
        <end position="65"/>
    </location>
</feature>
<dbReference type="CDD" id="cd13962">
    <property type="entry name" value="PT_UbiA_UBIAD1"/>
    <property type="match status" value="1"/>
</dbReference>
<dbReference type="Proteomes" id="UP000486760">
    <property type="component" value="Unassembled WGS sequence"/>
</dbReference>
<accession>A0A7V7FWV0</accession>
<evidence type="ECO:0000256" key="9">
    <source>
        <dbReference type="SAM" id="Phobius"/>
    </source>
</evidence>
<proteinExistence type="predicted"/>
<evidence type="ECO:0000256" key="3">
    <source>
        <dbReference type="ARBA" id="ARBA00022428"/>
    </source>
</evidence>
<dbReference type="GO" id="GO:0042371">
    <property type="term" value="P:vitamin K biosynthetic process"/>
    <property type="evidence" value="ECO:0007669"/>
    <property type="project" value="TreeGrafter"/>
</dbReference>
<dbReference type="GO" id="GO:0009234">
    <property type="term" value="P:menaquinone biosynthetic process"/>
    <property type="evidence" value="ECO:0007669"/>
    <property type="project" value="UniProtKB-UniPathway"/>
</dbReference>
<dbReference type="GO" id="GO:0016020">
    <property type="term" value="C:membrane"/>
    <property type="evidence" value="ECO:0007669"/>
    <property type="project" value="UniProtKB-SubCell"/>
</dbReference>
<reference evidence="10 11" key="1">
    <citation type="submission" date="2019-08" db="EMBL/GenBank/DDBJ databases">
        <title>Bioinformatics analysis of the strain L3 and L5.</title>
        <authorList>
            <person name="Li X."/>
        </authorList>
    </citation>
    <scope>NUCLEOTIDE SEQUENCE [LARGE SCALE GENOMIC DNA]</scope>
    <source>
        <strain evidence="10 11">L5</strain>
    </source>
</reference>
<evidence type="ECO:0000313" key="11">
    <source>
        <dbReference type="Proteomes" id="UP000486760"/>
    </source>
</evidence>
<evidence type="ECO:0000256" key="1">
    <source>
        <dbReference type="ARBA" id="ARBA00004141"/>
    </source>
</evidence>
<keyword evidence="4" id="KW-1003">Cell membrane</keyword>
<comment type="caution">
    <text evidence="10">The sequence shown here is derived from an EMBL/GenBank/DDBJ whole genome shotgun (WGS) entry which is preliminary data.</text>
</comment>
<name>A0A7V7FWV0_9GAMM</name>
<dbReference type="InterPro" id="IPR026046">
    <property type="entry name" value="UBIAD1"/>
</dbReference>
<evidence type="ECO:0000313" key="10">
    <source>
        <dbReference type="EMBL" id="KAA0009994.1"/>
    </source>
</evidence>
<evidence type="ECO:0000256" key="8">
    <source>
        <dbReference type="ARBA" id="ARBA00023136"/>
    </source>
</evidence>
<evidence type="ECO:0000256" key="4">
    <source>
        <dbReference type="ARBA" id="ARBA00022475"/>
    </source>
</evidence>
<feature type="transmembrane region" description="Helical" evidence="9">
    <location>
        <begin position="127"/>
        <end position="144"/>
    </location>
</feature>
<keyword evidence="5 10" id="KW-0808">Transferase</keyword>
<evidence type="ECO:0000256" key="7">
    <source>
        <dbReference type="ARBA" id="ARBA00022989"/>
    </source>
</evidence>
<dbReference type="Gene3D" id="1.10.357.140">
    <property type="entry name" value="UbiA prenyltransferase"/>
    <property type="match status" value="1"/>
</dbReference>
<dbReference type="EMBL" id="VTPY01000008">
    <property type="protein sequence ID" value="KAA0009994.1"/>
    <property type="molecule type" value="Genomic_DNA"/>
</dbReference>
<keyword evidence="3" id="KW-0474">Menaquinone biosynthesis</keyword>